<dbReference type="EC" id="6.3.5.6" evidence="2"/>
<evidence type="ECO:0000313" key="3">
    <source>
        <dbReference type="Proteomes" id="UP000584824"/>
    </source>
</evidence>
<name>A0A7W6K3X1_9HYPH</name>
<evidence type="ECO:0000313" key="2">
    <source>
        <dbReference type="EMBL" id="MBB4104652.1"/>
    </source>
</evidence>
<accession>A0A7W6K3X1</accession>
<dbReference type="InterPro" id="IPR023631">
    <property type="entry name" value="Amidase_dom"/>
</dbReference>
<dbReference type="Proteomes" id="UP000584824">
    <property type="component" value="Unassembled WGS sequence"/>
</dbReference>
<dbReference type="PANTHER" id="PTHR11895">
    <property type="entry name" value="TRANSAMIDASE"/>
    <property type="match status" value="1"/>
</dbReference>
<dbReference type="InterPro" id="IPR000120">
    <property type="entry name" value="Amidase"/>
</dbReference>
<protein>
    <submittedName>
        <fullName evidence="2">Aspartyl-tRNA(Asn)/glutamyl-tRNA(Gln) amidotransferase subunit A</fullName>
        <ecNumber evidence="2">6.3.5.6</ecNumber>
        <ecNumber evidence="2">6.3.5.7</ecNumber>
    </submittedName>
</protein>
<comment type="caution">
    <text evidence="2">The sequence shown here is derived from an EMBL/GenBank/DDBJ whole genome shotgun (WGS) entry which is preliminary data.</text>
</comment>
<reference evidence="2 3" key="1">
    <citation type="submission" date="2020-08" db="EMBL/GenBank/DDBJ databases">
        <title>Genomic Encyclopedia of Type Strains, Phase IV (KMG-IV): sequencing the most valuable type-strain genomes for metagenomic binning, comparative biology and taxonomic classification.</title>
        <authorList>
            <person name="Goeker M."/>
        </authorList>
    </citation>
    <scope>NUCLEOTIDE SEQUENCE [LARGE SCALE GENOMIC DNA]</scope>
    <source>
        <strain evidence="2 3">DSM 26385</strain>
    </source>
</reference>
<dbReference type="Gene3D" id="3.90.1300.10">
    <property type="entry name" value="Amidase signature (AS) domain"/>
    <property type="match status" value="1"/>
</dbReference>
<dbReference type="RefSeq" id="WP_183793735.1">
    <property type="nucleotide sequence ID" value="NZ_JACIDU010000013.1"/>
</dbReference>
<dbReference type="NCBIfam" id="NF005460">
    <property type="entry name" value="PRK07056.1"/>
    <property type="match status" value="1"/>
</dbReference>
<organism evidence="2 3">
    <name type="scientific">Allorhizobium borbori</name>
    <dbReference type="NCBI Taxonomy" id="485907"/>
    <lineage>
        <taxon>Bacteria</taxon>
        <taxon>Pseudomonadati</taxon>
        <taxon>Pseudomonadota</taxon>
        <taxon>Alphaproteobacteria</taxon>
        <taxon>Hyphomicrobiales</taxon>
        <taxon>Rhizobiaceae</taxon>
        <taxon>Rhizobium/Agrobacterium group</taxon>
        <taxon>Allorhizobium</taxon>
    </lineage>
</organism>
<gene>
    <name evidence="2" type="ORF">GGQ66_003230</name>
</gene>
<dbReference type="Pfam" id="PF01425">
    <property type="entry name" value="Amidase"/>
    <property type="match status" value="1"/>
</dbReference>
<dbReference type="GO" id="GO:0016740">
    <property type="term" value="F:transferase activity"/>
    <property type="evidence" value="ECO:0007669"/>
    <property type="project" value="UniProtKB-KW"/>
</dbReference>
<dbReference type="EMBL" id="JACIDU010000013">
    <property type="protein sequence ID" value="MBB4104652.1"/>
    <property type="molecule type" value="Genomic_DNA"/>
</dbReference>
<sequence>MAETMTLRALAKDLATGRTSARKLVRECLDRIADPEGEGERAFIKVHSEHALVAASAIDQMREAGIAPSPFAGIPISIKDLADIAGDVTTAGSTALADAEPAEVDAPVVARLRAAGFIVIGRTNMTEFAFSGIGINPHYGTPAAPFDRVTRRIPGGSSSGAAVSVADGMAAIGIGSDTGGSCRIPAALCGVVGYKPTASTVPREGVVPLSTTLDSIGPLANSVECARIVHNILAGLPVGEGKVSTLKGMRIAVPQTVMLDGLDAHVQQCFDRALHALSQAGALVTHLPLKEFALVAAINAKGGFSAAEAWSWHREHDIIERQAAKYDPRVLARLVKAKDQTGADYVDALKLRAALISGVEAAIASYDVLAMPTVPIVPPAIAALEENLDLFTHVNQTMLRNPAVVNMFDGCAISLPMHRRGEAPAGLMLAAAGGRDAALFAHAAAIETVLAV</sequence>
<dbReference type="GO" id="GO:0050567">
    <property type="term" value="F:glutaminyl-tRNA synthase (glutamine-hydrolyzing) activity"/>
    <property type="evidence" value="ECO:0007669"/>
    <property type="project" value="UniProtKB-EC"/>
</dbReference>
<proteinExistence type="predicted"/>
<dbReference type="SUPFAM" id="SSF75304">
    <property type="entry name" value="Amidase signature (AS) enzymes"/>
    <property type="match status" value="1"/>
</dbReference>
<keyword evidence="2" id="KW-0808">Transferase</keyword>
<evidence type="ECO:0000259" key="1">
    <source>
        <dbReference type="Pfam" id="PF01425"/>
    </source>
</evidence>
<dbReference type="GO" id="GO:0050566">
    <property type="term" value="F:asparaginyl-tRNA synthase (glutamine-hydrolyzing) activity"/>
    <property type="evidence" value="ECO:0007669"/>
    <property type="project" value="UniProtKB-EC"/>
</dbReference>
<keyword evidence="3" id="KW-1185">Reference proteome</keyword>
<dbReference type="InterPro" id="IPR036928">
    <property type="entry name" value="AS_sf"/>
</dbReference>
<dbReference type="AlphaFoldDB" id="A0A7W6K3X1"/>
<dbReference type="EC" id="6.3.5.7" evidence="2"/>
<feature type="domain" description="Amidase" evidence="1">
    <location>
        <begin position="24"/>
        <end position="439"/>
    </location>
</feature>
<dbReference type="PANTHER" id="PTHR11895:SF176">
    <property type="entry name" value="AMIDASE AMID-RELATED"/>
    <property type="match status" value="1"/>
</dbReference>
<keyword evidence="2" id="KW-0436">Ligase</keyword>